<proteinExistence type="predicted"/>
<evidence type="ECO:0000313" key="4">
    <source>
        <dbReference type="EMBL" id="MDY0746384.1"/>
    </source>
</evidence>
<dbReference type="CDD" id="cd00383">
    <property type="entry name" value="trans_reg_C"/>
    <property type="match status" value="1"/>
</dbReference>
<dbReference type="InterPro" id="IPR001867">
    <property type="entry name" value="OmpR/PhoB-type_DNA-bd"/>
</dbReference>
<dbReference type="SMART" id="SM00862">
    <property type="entry name" value="Trans_reg_C"/>
    <property type="match status" value="1"/>
</dbReference>
<keyword evidence="1 2" id="KW-0238">DNA-binding</keyword>
<dbReference type="Gene3D" id="3.40.50.300">
    <property type="entry name" value="P-loop containing nucleotide triphosphate hydrolases"/>
    <property type="match status" value="1"/>
</dbReference>
<evidence type="ECO:0000313" key="5">
    <source>
        <dbReference type="Proteomes" id="UP001285263"/>
    </source>
</evidence>
<dbReference type="InterPro" id="IPR003593">
    <property type="entry name" value="AAA+_ATPase"/>
</dbReference>
<dbReference type="SUPFAM" id="SSF46894">
    <property type="entry name" value="C-terminal effector domain of the bipartite response regulators"/>
    <property type="match status" value="1"/>
</dbReference>
<dbReference type="PANTHER" id="PTHR47691:SF3">
    <property type="entry name" value="HTH-TYPE TRANSCRIPTIONAL REGULATOR RV0890C-RELATED"/>
    <property type="match status" value="1"/>
</dbReference>
<dbReference type="PANTHER" id="PTHR47691">
    <property type="entry name" value="REGULATOR-RELATED"/>
    <property type="match status" value="1"/>
</dbReference>
<dbReference type="EMBL" id="JAXCLA010000005">
    <property type="protein sequence ID" value="MDY0746384.1"/>
    <property type="molecule type" value="Genomic_DNA"/>
</dbReference>
<evidence type="ECO:0000259" key="3">
    <source>
        <dbReference type="PROSITE" id="PS51755"/>
    </source>
</evidence>
<dbReference type="InterPro" id="IPR036388">
    <property type="entry name" value="WH-like_DNA-bd_sf"/>
</dbReference>
<organism evidence="4 5">
    <name type="scientific">Roseateles agri</name>
    <dbReference type="NCBI Taxonomy" id="3098619"/>
    <lineage>
        <taxon>Bacteria</taxon>
        <taxon>Pseudomonadati</taxon>
        <taxon>Pseudomonadota</taxon>
        <taxon>Betaproteobacteria</taxon>
        <taxon>Burkholderiales</taxon>
        <taxon>Sphaerotilaceae</taxon>
        <taxon>Roseateles</taxon>
    </lineage>
</organism>
<dbReference type="InterPro" id="IPR016032">
    <property type="entry name" value="Sig_transdc_resp-reg_C-effctor"/>
</dbReference>
<dbReference type="PROSITE" id="PS51755">
    <property type="entry name" value="OMPR_PHOB"/>
    <property type="match status" value="1"/>
</dbReference>
<dbReference type="InterPro" id="IPR049945">
    <property type="entry name" value="AAA_22"/>
</dbReference>
<protein>
    <submittedName>
        <fullName evidence="4">Winged helix-turn-helix domain-containing protein</fullName>
    </submittedName>
</protein>
<dbReference type="Proteomes" id="UP001285263">
    <property type="component" value="Unassembled WGS sequence"/>
</dbReference>
<dbReference type="SMART" id="SM00382">
    <property type="entry name" value="AAA"/>
    <property type="match status" value="1"/>
</dbReference>
<dbReference type="SUPFAM" id="SSF52540">
    <property type="entry name" value="P-loop containing nucleoside triphosphate hydrolases"/>
    <property type="match status" value="1"/>
</dbReference>
<dbReference type="Gene3D" id="1.10.10.10">
    <property type="entry name" value="Winged helix-like DNA-binding domain superfamily/Winged helix DNA-binding domain"/>
    <property type="match status" value="1"/>
</dbReference>
<feature type="DNA-binding region" description="OmpR/PhoB-type" evidence="2">
    <location>
        <begin position="8"/>
        <end position="107"/>
    </location>
</feature>
<dbReference type="PRINTS" id="PR00364">
    <property type="entry name" value="DISEASERSIST"/>
</dbReference>
<dbReference type="RefSeq" id="WP_320424291.1">
    <property type="nucleotide sequence ID" value="NZ_JAXCLA010000005.1"/>
</dbReference>
<comment type="caution">
    <text evidence="4">The sequence shown here is derived from an EMBL/GenBank/DDBJ whole genome shotgun (WGS) entry which is preliminary data.</text>
</comment>
<evidence type="ECO:0000256" key="2">
    <source>
        <dbReference type="PROSITE-ProRule" id="PRU01091"/>
    </source>
</evidence>
<feature type="domain" description="OmpR/PhoB-type" evidence="3">
    <location>
        <begin position="8"/>
        <end position="107"/>
    </location>
</feature>
<sequence>MTPSATATQEFSFGAYRVSRDRRSIVTDGGAPLRLGGRAFDLLVALLERAGEVVSHGELVARVWPNTIVEETSLRVHVSSLRRAIGDGLDGLRYIENIPGCGYRFAAPVVRVAPVLAGRQGPQQGLQQTPQHRAGQMIGRSDALATLSTMLRGHRAVTIVGSGGMGKTTVALALAAEVGQDYPMGAVFVDLSAIDQGREMPGAIANALDLPLSMQDTLDALARALRDARVLIVLDNCEHVVGAAAELVERLLADTPVSILATSREPLGTEGEWLHRLAPLGLPPRDRQPLADEAMQFPAVELFVARASAASGQPFAVTADNVADVCALAWHLDGSPLAVELVAAYLPTLGLRELRSRVGNHLALGLRGRRTASPRHQTLAATLEWSYRLLSAVEQLVLRRLAVFRGGFALSAACGVAGDDALDSDDVLAAILNLISKSLVCVDTRIGPAEYRLLDTTRTFALQKLREAEPVDPVLRRHALAVQAMLGAADADYRAMSRAPWLGAHGGQTSDVRAALDWCWSATGDLQIGIQVMLNALPLHELGLLAEQNARIELALAHLAGMEPPRPDLELRLHLKLTWPSLEPDWQGRPTAVLLARAKTLAEQLDQPGARISSLYCSWLSAFVDGDYPTATRMAEGVLTIATQCRDEAGGVLGRRLLAYCRHYTAEHDEAHRLAELTLEREAYRLPPEYASTVPHGVSMRLLQARELWLRGRPDSALRKAEECLALAETAHSHAQLQTLGFALIPITIWRGELDRAEALVERLRLVAVKGHSPHWGSWAASFAAVLKAMGSRRMPFVQTSNAKELDCMASVAATWHHPLSLQRLESGASHWCAAEVLRKQGEFILHRDGPAGMAAAEAAYLQSMELARGQGALAWELRAAMSLARLWMEQRRGAPAHELLSGVVARFSEGAGTADLRAAAELLSACGAPASERALDHAPVDAECGAGGR</sequence>
<evidence type="ECO:0000256" key="1">
    <source>
        <dbReference type="ARBA" id="ARBA00023125"/>
    </source>
</evidence>
<keyword evidence="5" id="KW-1185">Reference proteome</keyword>
<accession>A0ABU5DM96</accession>
<gene>
    <name evidence="4" type="ORF">SNE35_17865</name>
</gene>
<dbReference type="Pfam" id="PF00486">
    <property type="entry name" value="Trans_reg_C"/>
    <property type="match status" value="1"/>
</dbReference>
<reference evidence="4 5" key="1">
    <citation type="submission" date="2023-11" db="EMBL/GenBank/DDBJ databases">
        <title>Paucibacter sp. nov., isolated from fresh soil in Korea.</title>
        <authorList>
            <person name="Le N.T.T."/>
        </authorList>
    </citation>
    <scope>NUCLEOTIDE SEQUENCE [LARGE SCALE GENOMIC DNA]</scope>
    <source>
        <strain evidence="4 5">R3-3</strain>
    </source>
</reference>
<name>A0ABU5DM96_9BURK</name>
<dbReference type="InterPro" id="IPR027417">
    <property type="entry name" value="P-loop_NTPase"/>
</dbReference>
<dbReference type="Pfam" id="PF13401">
    <property type="entry name" value="AAA_22"/>
    <property type="match status" value="1"/>
</dbReference>
<dbReference type="Pfam" id="PF25872">
    <property type="entry name" value="HTH_77"/>
    <property type="match status" value="1"/>
</dbReference>
<dbReference type="InterPro" id="IPR058852">
    <property type="entry name" value="HTH_77"/>
</dbReference>